<evidence type="ECO:0000256" key="4">
    <source>
        <dbReference type="ARBA" id="ARBA00022597"/>
    </source>
</evidence>
<evidence type="ECO:0000256" key="3">
    <source>
        <dbReference type="ARBA" id="ARBA00022475"/>
    </source>
</evidence>
<dbReference type="CDD" id="cd03216">
    <property type="entry name" value="ABC_Carb_Monos_I"/>
    <property type="match status" value="1"/>
</dbReference>
<dbReference type="PROSITE" id="PS00211">
    <property type="entry name" value="ABC_TRANSPORTER_1"/>
    <property type="match status" value="1"/>
</dbReference>
<evidence type="ECO:0000256" key="7">
    <source>
        <dbReference type="ARBA" id="ARBA00022840"/>
    </source>
</evidence>
<dbReference type="Pfam" id="PF00005">
    <property type="entry name" value="ABC_tran"/>
    <property type="match status" value="2"/>
</dbReference>
<dbReference type="OrthoDB" id="9771863at2"/>
<dbReference type="FunFam" id="3.40.50.300:FF:000127">
    <property type="entry name" value="Ribose import ATP-binding protein RbsA"/>
    <property type="match status" value="1"/>
</dbReference>
<feature type="domain" description="ABC transporter" evidence="10">
    <location>
        <begin position="7"/>
        <end position="241"/>
    </location>
</feature>
<accession>A0A2L2XJ36</accession>
<evidence type="ECO:0000313" key="12">
    <source>
        <dbReference type="Proteomes" id="UP000239549"/>
    </source>
</evidence>
<dbReference type="EMBL" id="BFAV01000130">
    <property type="protein sequence ID" value="GBF34276.1"/>
    <property type="molecule type" value="Genomic_DNA"/>
</dbReference>
<keyword evidence="2" id="KW-0813">Transport</keyword>
<dbReference type="SUPFAM" id="SSF52540">
    <property type="entry name" value="P-loop containing nucleoside triphosphate hydrolases"/>
    <property type="match status" value="2"/>
</dbReference>
<dbReference type="AlphaFoldDB" id="A0A2L2XJ36"/>
<feature type="domain" description="ABC transporter" evidence="10">
    <location>
        <begin position="252"/>
        <end position="491"/>
    </location>
</feature>
<keyword evidence="5" id="KW-0677">Repeat</keyword>
<dbReference type="GO" id="GO:0016887">
    <property type="term" value="F:ATP hydrolysis activity"/>
    <property type="evidence" value="ECO:0007669"/>
    <property type="project" value="InterPro"/>
</dbReference>
<evidence type="ECO:0000256" key="1">
    <source>
        <dbReference type="ARBA" id="ARBA00004202"/>
    </source>
</evidence>
<dbReference type="Proteomes" id="UP000239549">
    <property type="component" value="Unassembled WGS sequence"/>
</dbReference>
<evidence type="ECO:0000256" key="9">
    <source>
        <dbReference type="ARBA" id="ARBA00023136"/>
    </source>
</evidence>
<dbReference type="InterPro" id="IPR017871">
    <property type="entry name" value="ABC_transporter-like_CS"/>
</dbReference>
<comment type="caution">
    <text evidence="11">The sequence shown here is derived from an EMBL/GenBank/DDBJ whole genome shotgun (WGS) entry which is preliminary data.</text>
</comment>
<keyword evidence="12" id="KW-1185">Reference proteome</keyword>
<dbReference type="InterPro" id="IPR050107">
    <property type="entry name" value="ABC_carbohydrate_import_ATPase"/>
</dbReference>
<evidence type="ECO:0000313" key="11">
    <source>
        <dbReference type="EMBL" id="GBF34276.1"/>
    </source>
</evidence>
<keyword evidence="4" id="KW-0762">Sugar transport</keyword>
<dbReference type="InterPro" id="IPR003593">
    <property type="entry name" value="AAA+_ATPase"/>
</dbReference>
<evidence type="ECO:0000256" key="8">
    <source>
        <dbReference type="ARBA" id="ARBA00022967"/>
    </source>
</evidence>
<dbReference type="CDD" id="cd03215">
    <property type="entry name" value="ABC_Carb_Monos_II"/>
    <property type="match status" value="1"/>
</dbReference>
<dbReference type="PANTHER" id="PTHR43790">
    <property type="entry name" value="CARBOHYDRATE TRANSPORT ATP-BINDING PROTEIN MG119-RELATED"/>
    <property type="match status" value="1"/>
</dbReference>
<keyword evidence="8" id="KW-1278">Translocase</keyword>
<comment type="subcellular location">
    <subcellularLocation>
        <location evidence="1">Cell membrane</location>
        <topology evidence="1">Peripheral membrane protein</topology>
    </subcellularLocation>
</comment>
<evidence type="ECO:0000256" key="2">
    <source>
        <dbReference type="ARBA" id="ARBA00022448"/>
    </source>
</evidence>
<dbReference type="SMART" id="SM00382">
    <property type="entry name" value="AAA"/>
    <property type="match status" value="2"/>
</dbReference>
<dbReference type="InterPro" id="IPR003439">
    <property type="entry name" value="ABC_transporter-like_ATP-bd"/>
</dbReference>
<gene>
    <name evidence="11" type="ORF">DCCM_3388</name>
</gene>
<dbReference type="RefSeq" id="WP_104372555.1">
    <property type="nucleotide sequence ID" value="NZ_BFAV01000130.1"/>
</dbReference>
<sequence>MPENYCVEMRGISKAFGGVNALKNVDLAVKKGEIHALVGENGAGKSTLMKILAGAIARDNGQILLDGGEISITDPKSARNLGIGIIYQEFVLAKDLTVAENIFLNRLSEGLIINWKKLYRKAKDLLDNLGFDINPSATIDTLSVAHQQIVEICKALSENSRILIFDEPTAVLATREVERLFTLLETLKKQDVSIIYISHRLEEIFRIADNITVLKDGSTVGTVRTKDSGKDEIIRMMIGRNLESMFPDRNAEIGEEVLRVEGLNSGQRVKDVSFVVKAGEVVGISGLVGAGRTETVRAVFGADRKDGGNVYVMGKPSNIKSPRDAVRHGVGLLPEDRKAQGVLLHLPIKINSTMSAIKKISKGMGWISSQEENKLVEDLVKKLAIKTSGIDADVSSLSGGNQQKVAFSKWLASNCRILILDEPTRGVDVGAKVEIYKLINEIAGQGVGILMISSDMPEIIGMCDRVMVMKDGLVSGELAKSDLSEESILRLAIGG</sequence>
<keyword evidence="7" id="KW-0067">ATP-binding</keyword>
<keyword evidence="6" id="KW-0547">Nucleotide-binding</keyword>
<name>A0A2L2XJ36_9FIRM</name>
<keyword evidence="9" id="KW-0472">Membrane</keyword>
<dbReference type="PROSITE" id="PS50893">
    <property type="entry name" value="ABC_TRANSPORTER_2"/>
    <property type="match status" value="2"/>
</dbReference>
<dbReference type="Gene3D" id="3.40.50.300">
    <property type="entry name" value="P-loop containing nucleotide triphosphate hydrolases"/>
    <property type="match status" value="2"/>
</dbReference>
<dbReference type="GO" id="GO:0005524">
    <property type="term" value="F:ATP binding"/>
    <property type="evidence" value="ECO:0007669"/>
    <property type="project" value="UniProtKB-KW"/>
</dbReference>
<evidence type="ECO:0000256" key="6">
    <source>
        <dbReference type="ARBA" id="ARBA00022741"/>
    </source>
</evidence>
<proteinExistence type="predicted"/>
<dbReference type="PANTHER" id="PTHR43790:SF3">
    <property type="entry name" value="D-ALLOSE IMPORT ATP-BINDING PROTEIN ALSA-RELATED"/>
    <property type="match status" value="1"/>
</dbReference>
<reference evidence="12" key="1">
    <citation type="submission" date="2018-02" db="EMBL/GenBank/DDBJ databases">
        <title>Genome sequence of Desulfocucumis palustris strain NAW-5.</title>
        <authorList>
            <person name="Watanabe M."/>
            <person name="Kojima H."/>
            <person name="Fukui M."/>
        </authorList>
    </citation>
    <scope>NUCLEOTIDE SEQUENCE [LARGE SCALE GENOMIC DNA]</scope>
    <source>
        <strain evidence="12">NAW-5</strain>
    </source>
</reference>
<evidence type="ECO:0000259" key="10">
    <source>
        <dbReference type="PROSITE" id="PS50893"/>
    </source>
</evidence>
<dbReference type="GO" id="GO:0005886">
    <property type="term" value="C:plasma membrane"/>
    <property type="evidence" value="ECO:0007669"/>
    <property type="project" value="UniProtKB-SubCell"/>
</dbReference>
<protein>
    <submittedName>
        <fullName evidence="11">Ribose ABC transport system</fullName>
    </submittedName>
</protein>
<evidence type="ECO:0000256" key="5">
    <source>
        <dbReference type="ARBA" id="ARBA00022737"/>
    </source>
</evidence>
<keyword evidence="3" id="KW-1003">Cell membrane</keyword>
<organism evidence="11 12">
    <name type="scientific">Desulfocucumis palustris</name>
    <dbReference type="NCBI Taxonomy" id="1898651"/>
    <lineage>
        <taxon>Bacteria</taxon>
        <taxon>Bacillati</taxon>
        <taxon>Bacillota</taxon>
        <taxon>Clostridia</taxon>
        <taxon>Eubacteriales</taxon>
        <taxon>Desulfocucumaceae</taxon>
        <taxon>Desulfocucumis</taxon>
    </lineage>
</organism>
<dbReference type="InterPro" id="IPR027417">
    <property type="entry name" value="P-loop_NTPase"/>
</dbReference>